<dbReference type="EMBL" id="SGWZ01000003">
    <property type="protein sequence ID" value="RZS69508.1"/>
    <property type="molecule type" value="Genomic_DNA"/>
</dbReference>
<accession>A0A4Q7MPF8</accession>
<dbReference type="SUPFAM" id="SSF56112">
    <property type="entry name" value="Protein kinase-like (PK-like)"/>
    <property type="match status" value="1"/>
</dbReference>
<dbReference type="Gene3D" id="1.10.510.10">
    <property type="entry name" value="Transferase(Phosphotransferase) domain 1"/>
    <property type="match status" value="1"/>
</dbReference>
<keyword evidence="2" id="KW-0418">Kinase</keyword>
<dbReference type="GO" id="GO:0004674">
    <property type="term" value="F:protein serine/threonine kinase activity"/>
    <property type="evidence" value="ECO:0007669"/>
    <property type="project" value="TreeGrafter"/>
</dbReference>
<dbReference type="PROSITE" id="PS50011">
    <property type="entry name" value="PROTEIN_KINASE_DOM"/>
    <property type="match status" value="1"/>
</dbReference>
<dbReference type="SMART" id="SM00220">
    <property type="entry name" value="S_TKc"/>
    <property type="match status" value="1"/>
</dbReference>
<dbReference type="PANTHER" id="PTHR44329">
    <property type="entry name" value="SERINE/THREONINE-PROTEIN KINASE TNNI3K-RELATED"/>
    <property type="match status" value="1"/>
</dbReference>
<dbReference type="Pfam" id="PF00069">
    <property type="entry name" value="Pkinase"/>
    <property type="match status" value="1"/>
</dbReference>
<name>A0A4Q7MPF8_9BURK</name>
<organism evidence="2 3">
    <name type="scientific">Kerstersia gyiorum</name>
    <dbReference type="NCBI Taxonomy" id="206506"/>
    <lineage>
        <taxon>Bacteria</taxon>
        <taxon>Pseudomonadati</taxon>
        <taxon>Pseudomonadota</taxon>
        <taxon>Betaproteobacteria</taxon>
        <taxon>Burkholderiales</taxon>
        <taxon>Alcaligenaceae</taxon>
        <taxon>Kerstersia</taxon>
    </lineage>
</organism>
<evidence type="ECO:0000313" key="3">
    <source>
        <dbReference type="Proteomes" id="UP000292039"/>
    </source>
</evidence>
<dbReference type="RefSeq" id="WP_130487156.1">
    <property type="nucleotide sequence ID" value="NZ_CBCSEB010000006.1"/>
</dbReference>
<evidence type="ECO:0000259" key="1">
    <source>
        <dbReference type="PROSITE" id="PS50011"/>
    </source>
</evidence>
<dbReference type="AlphaFoldDB" id="A0A4Q7MPF8"/>
<sequence>MSTATPEAPKKNRTVLDQHGQSYELTGRIGEGGQGIVCTTNYPNVLVKVARATTEEKRVSWTSKIRALMRQPLEGLPIAHPQALITQPQPGYVMELMDGLAPMTELMQVATDALMSDEGLSGYVKTGGLLRRLKMLARLARVLADLHGRGLAYGDLSPANVFVSQSLEYAEVWLIDADNVASQSRDGQQGVFTPDYGAPEILRGESGINTLTDSWSFAVMAYRILTLVHPLKGDVVLEGEPEREEAALRGELPWVDHPVDRSNALSIGLPREITLNAPLRALFERCFNAGLNNPGERPCLNEWADAFEAATGHCDQCESCGSTFFYTSKHICPFCDHAQDTNRTILLQEYRYMPPDLLREGLPEDVPESLIRKECWTRTGKAMVLSMSPTVLKTLPLGTSLYADARPLCTVELAKDGLWIEPSVGTQVSLQRASDDKVVAVVRRQRLKSDSRSGVSFWLHLGAVEEEHVVWRFNW</sequence>
<dbReference type="InterPro" id="IPR000719">
    <property type="entry name" value="Prot_kinase_dom"/>
</dbReference>
<dbReference type="Proteomes" id="UP000292039">
    <property type="component" value="Unassembled WGS sequence"/>
</dbReference>
<dbReference type="InterPro" id="IPR011009">
    <property type="entry name" value="Kinase-like_dom_sf"/>
</dbReference>
<comment type="caution">
    <text evidence="2">The sequence shown here is derived from an EMBL/GenBank/DDBJ whole genome shotgun (WGS) entry which is preliminary data.</text>
</comment>
<dbReference type="InterPro" id="IPR051681">
    <property type="entry name" value="Ser/Thr_Kinases-Pseudokinases"/>
</dbReference>
<protein>
    <submittedName>
        <fullName evidence="2">Protein kinase-like protein</fullName>
    </submittedName>
</protein>
<feature type="domain" description="Protein kinase" evidence="1">
    <location>
        <begin position="23"/>
        <end position="325"/>
    </location>
</feature>
<proteinExistence type="predicted"/>
<evidence type="ECO:0000313" key="2">
    <source>
        <dbReference type="EMBL" id="RZS69508.1"/>
    </source>
</evidence>
<gene>
    <name evidence="2" type="ORF">EV679_2104</name>
</gene>
<dbReference type="GO" id="GO:0005524">
    <property type="term" value="F:ATP binding"/>
    <property type="evidence" value="ECO:0007669"/>
    <property type="project" value="InterPro"/>
</dbReference>
<reference evidence="2 3" key="1">
    <citation type="submission" date="2019-02" db="EMBL/GenBank/DDBJ databases">
        <title>Genomic Encyclopedia of Type Strains, Phase IV (KMG-IV): sequencing the most valuable type-strain genomes for metagenomic binning, comparative biology and taxonomic classification.</title>
        <authorList>
            <person name="Goeker M."/>
        </authorList>
    </citation>
    <scope>NUCLEOTIDE SEQUENCE [LARGE SCALE GENOMIC DNA]</scope>
    <source>
        <strain evidence="2 3">DSM 16618</strain>
    </source>
</reference>
<keyword evidence="2" id="KW-0808">Transferase</keyword>